<evidence type="ECO:0000313" key="2">
    <source>
        <dbReference type="EMBL" id="KAJ3581340.1"/>
    </source>
</evidence>
<reference evidence="3" key="1">
    <citation type="submission" date="2022-07" db="EMBL/GenBank/DDBJ databases">
        <title>Chromosome-level genome of Muraenolepis orangiensis.</title>
        <authorList>
            <person name="Kim J."/>
        </authorList>
    </citation>
    <scope>NUCLEOTIDE SEQUENCE</scope>
    <source>
        <strain evidence="3">KU_S4_2022</strain>
        <tissue evidence="3">Muscle</tissue>
    </source>
</reference>
<dbReference type="Proteomes" id="UP001148018">
    <property type="component" value="Unassembled WGS sequence"/>
</dbReference>
<feature type="compositionally biased region" description="Basic and acidic residues" evidence="1">
    <location>
        <begin position="56"/>
        <end position="70"/>
    </location>
</feature>
<protein>
    <submittedName>
        <fullName evidence="3">Uncharacterized protein</fullName>
    </submittedName>
</protein>
<evidence type="ECO:0000256" key="1">
    <source>
        <dbReference type="SAM" id="MobiDB-lite"/>
    </source>
</evidence>
<dbReference type="AlphaFoldDB" id="A0A9Q0ILS2"/>
<dbReference type="EMBL" id="JANIIK010000046">
    <property type="protein sequence ID" value="KAJ3602815.1"/>
    <property type="molecule type" value="Genomic_DNA"/>
</dbReference>
<gene>
    <name evidence="2" type="ORF">NHX12_016756</name>
    <name evidence="3" type="ORF">NHX12_030563</name>
</gene>
<evidence type="ECO:0000313" key="3">
    <source>
        <dbReference type="EMBL" id="KAJ3602815.1"/>
    </source>
</evidence>
<evidence type="ECO:0000313" key="4">
    <source>
        <dbReference type="Proteomes" id="UP001148018"/>
    </source>
</evidence>
<organism evidence="3 4">
    <name type="scientific">Muraenolepis orangiensis</name>
    <name type="common">Patagonian moray cod</name>
    <dbReference type="NCBI Taxonomy" id="630683"/>
    <lineage>
        <taxon>Eukaryota</taxon>
        <taxon>Metazoa</taxon>
        <taxon>Chordata</taxon>
        <taxon>Craniata</taxon>
        <taxon>Vertebrata</taxon>
        <taxon>Euteleostomi</taxon>
        <taxon>Actinopterygii</taxon>
        <taxon>Neopterygii</taxon>
        <taxon>Teleostei</taxon>
        <taxon>Neoteleostei</taxon>
        <taxon>Acanthomorphata</taxon>
        <taxon>Zeiogadaria</taxon>
        <taxon>Gadariae</taxon>
        <taxon>Gadiformes</taxon>
        <taxon>Muraenolepidoidei</taxon>
        <taxon>Muraenolepididae</taxon>
        <taxon>Muraenolepis</taxon>
    </lineage>
</organism>
<dbReference type="EMBL" id="JANIIK010002974">
    <property type="protein sequence ID" value="KAJ3581340.1"/>
    <property type="molecule type" value="Genomic_DNA"/>
</dbReference>
<feature type="compositionally biased region" description="Polar residues" evidence="1">
    <location>
        <begin position="1"/>
        <end position="10"/>
    </location>
</feature>
<name>A0A9Q0ILS2_9TELE</name>
<feature type="region of interest" description="Disordered" evidence="1">
    <location>
        <begin position="1"/>
        <end position="98"/>
    </location>
</feature>
<comment type="caution">
    <text evidence="3">The sequence shown here is derived from an EMBL/GenBank/DDBJ whole genome shotgun (WGS) entry which is preliminary data.</text>
</comment>
<keyword evidence="4" id="KW-1185">Reference proteome</keyword>
<sequence length="98" mass="9852">MSASGESTRPATGESRRPAAGESSGGSTTPAPASECATMLPVPSPSTETCQAVQVAEEKIREMSAARDIKPSNSPRSPPGIPTLCPALELGDGVVGDD</sequence>
<proteinExistence type="predicted"/>
<accession>A0A9Q0ILS2</accession>